<dbReference type="InterPro" id="IPR029069">
    <property type="entry name" value="HotDog_dom_sf"/>
</dbReference>
<evidence type="ECO:0000313" key="3">
    <source>
        <dbReference type="Proteomes" id="UP001203212"/>
    </source>
</evidence>
<reference evidence="2 3" key="1">
    <citation type="submission" date="2022-01" db="EMBL/GenBank/DDBJ databases">
        <title>Whole genome-based taxonomy of the Shewanellaceae.</title>
        <authorList>
            <person name="Martin-Rodriguez A.J."/>
        </authorList>
    </citation>
    <scope>NUCLEOTIDE SEQUENCE [LARGE SCALE GENOMIC DNA]</scope>
    <source>
        <strain evidence="2 3">JCM 17801</strain>
    </source>
</reference>
<feature type="domain" description="Thioesterase putative" evidence="1">
    <location>
        <begin position="51"/>
        <end position="162"/>
    </location>
</feature>
<dbReference type="SUPFAM" id="SSF54637">
    <property type="entry name" value="Thioesterase/thiol ester dehydrase-isomerase"/>
    <property type="match status" value="1"/>
</dbReference>
<protein>
    <submittedName>
        <fullName evidence="2">Thioesterase domain-containing protein</fullName>
    </submittedName>
</protein>
<dbReference type="Proteomes" id="UP001203212">
    <property type="component" value="Unassembled WGS sequence"/>
</dbReference>
<dbReference type="EMBL" id="JAKILK010000008">
    <property type="protein sequence ID" value="MCL1118243.1"/>
    <property type="molecule type" value="Genomic_DNA"/>
</dbReference>
<dbReference type="Gene3D" id="3.10.129.10">
    <property type="entry name" value="Hotdog Thioesterase"/>
    <property type="match status" value="1"/>
</dbReference>
<gene>
    <name evidence="2" type="ORF">L2689_13460</name>
</gene>
<dbReference type="RefSeq" id="WP_188842216.1">
    <property type="nucleotide sequence ID" value="NZ_BMOT01000008.1"/>
</dbReference>
<dbReference type="InterPro" id="IPR012660">
    <property type="entry name" value="YiiD_C"/>
</dbReference>
<keyword evidence="3" id="KW-1185">Reference proteome</keyword>
<evidence type="ECO:0000313" key="2">
    <source>
        <dbReference type="EMBL" id="MCL1118243.1"/>
    </source>
</evidence>
<accession>A0ABT0L3F2</accession>
<dbReference type="Pfam" id="PF09500">
    <property type="entry name" value="YiiD_C"/>
    <property type="match status" value="1"/>
</dbReference>
<dbReference type="NCBIfam" id="TIGR02447">
    <property type="entry name" value="yiiD_Cterm"/>
    <property type="match status" value="1"/>
</dbReference>
<evidence type="ECO:0000259" key="1">
    <source>
        <dbReference type="Pfam" id="PF09500"/>
    </source>
</evidence>
<proteinExistence type="predicted"/>
<name>A0ABT0L3F2_9GAMM</name>
<comment type="caution">
    <text evidence="2">The sequence shown here is derived from an EMBL/GenBank/DDBJ whole genome shotgun (WGS) entry which is preliminary data.</text>
</comment>
<organism evidence="2 3">
    <name type="scientific">Shewanella aestuarii</name>
    <dbReference type="NCBI Taxonomy" id="1028752"/>
    <lineage>
        <taxon>Bacteria</taxon>
        <taxon>Pseudomonadati</taxon>
        <taxon>Pseudomonadota</taxon>
        <taxon>Gammaproteobacteria</taxon>
        <taxon>Alteromonadales</taxon>
        <taxon>Shewanellaceae</taxon>
        <taxon>Shewanella</taxon>
    </lineage>
</organism>
<sequence length="167" mass="18561">MKMHQPLIEQLVATWHQTIPLSQFMQVNVVSFALTHDIHINASCSNALLSSDQLITTAPLSPNINLHNTMFAGSIYTLMTLTGWGMVWLQQKLAAVEGDIVLADAHIKYHAPVRTQPIAKVIWPDTSLIALSQGRRVKTKLSVELWCDDLLCATFEGLYASLPVQIK</sequence>